<accession>A0A2H5AJE2</accession>
<name>A0A2H5AJE2_9VIRU</name>
<dbReference type="GeneID" id="35414667"/>
<sequence length="120" mass="13779">MTMIGTSRDPIHEMASFAYDKFPLFCCVHNCTFRVALDRVQPFMAHLCDHFGRDSRGLVRFRCPRCETILCQFPLDEPIPDGVTLKRAWNHVSQIQNECTAPGVKIICIHFVTELVSKDH</sequence>
<keyword evidence="2" id="KW-1185">Reference proteome</keyword>
<dbReference type="RefSeq" id="YP_009447847.1">
    <property type="nucleotide sequence ID" value="NC_036579.1"/>
</dbReference>
<evidence type="ECO:0000313" key="1">
    <source>
        <dbReference type="EMBL" id="AUG72276.1"/>
    </source>
</evidence>
<reference evidence="1" key="1">
    <citation type="journal article" date="2018" name="Arch. Virol.">
        <title>Complete genome sequence and analysis of ictalurid herpesvirus 2.</title>
        <authorList>
            <person name="Borzak R."/>
            <person name="Haluk T."/>
            <person name="Bartha D."/>
            <person name="Doszpoly A."/>
        </authorList>
    </citation>
    <scope>NUCLEOTIDE SEQUENCE</scope>
    <source>
        <strain evidence="1">760/94</strain>
    </source>
</reference>
<dbReference type="EMBL" id="MG271984">
    <property type="protein sequence ID" value="AUG72276.1"/>
    <property type="molecule type" value="Genomic_DNA"/>
</dbReference>
<dbReference type="OrthoDB" id="34652at10239"/>
<dbReference type="KEGG" id="vg:35414667"/>
<proteinExistence type="predicted"/>
<organism evidence="1">
    <name type="scientific">black bullhead herpesvirus</name>
    <dbReference type="NCBI Taxonomy" id="508441"/>
    <lineage>
        <taxon>Viruses</taxon>
        <taxon>Duplodnaviria</taxon>
        <taxon>Heunggongvirae</taxon>
        <taxon>Peploviricota</taxon>
        <taxon>Herviviricetes</taxon>
        <taxon>Herpesvirales</taxon>
        <taxon>Alloherpesviridae</taxon>
        <taxon>Ictavirus</taxon>
        <taxon>Ictavirus ictaluridallo2</taxon>
    </lineage>
</organism>
<dbReference type="Proteomes" id="UP000242696">
    <property type="component" value="Segment"/>
</dbReference>
<protein>
    <submittedName>
        <fullName evidence="1">ORF20</fullName>
    </submittedName>
</protein>
<evidence type="ECO:0000313" key="2">
    <source>
        <dbReference type="Proteomes" id="UP000242696"/>
    </source>
</evidence>